<dbReference type="InterPro" id="IPR043144">
    <property type="entry name" value="Mal/L-sulf/L-lact_DH-like_ah"/>
</dbReference>
<dbReference type="InterPro" id="IPR003767">
    <property type="entry name" value="Malate/L-lactate_DH-like"/>
</dbReference>
<evidence type="ECO:0008006" key="4">
    <source>
        <dbReference type="Google" id="ProtNLM"/>
    </source>
</evidence>
<dbReference type="Pfam" id="PF02615">
    <property type="entry name" value="Ldh_2"/>
    <property type="match status" value="2"/>
</dbReference>
<evidence type="ECO:0000313" key="3">
    <source>
        <dbReference type="EMBL" id="CAA9569631.1"/>
    </source>
</evidence>
<name>A0A6J4V7M3_9BACT</name>
<dbReference type="SUPFAM" id="SSF89733">
    <property type="entry name" value="L-sulfolactate dehydrogenase-like"/>
    <property type="match status" value="1"/>
</dbReference>
<dbReference type="Gene3D" id="1.10.1530.10">
    <property type="match status" value="2"/>
</dbReference>
<evidence type="ECO:0000256" key="2">
    <source>
        <dbReference type="ARBA" id="ARBA00023002"/>
    </source>
</evidence>
<proteinExistence type="inferred from homology"/>
<dbReference type="InterPro" id="IPR036111">
    <property type="entry name" value="Mal/L-sulfo/L-lacto_DH-like_sf"/>
</dbReference>
<dbReference type="EMBL" id="CADCWM010000570">
    <property type="protein sequence ID" value="CAA9569631.1"/>
    <property type="molecule type" value="Genomic_DNA"/>
</dbReference>
<reference evidence="3" key="1">
    <citation type="submission" date="2020-02" db="EMBL/GenBank/DDBJ databases">
        <authorList>
            <person name="Meier V. D."/>
        </authorList>
    </citation>
    <scope>NUCLEOTIDE SEQUENCE</scope>
    <source>
        <strain evidence="3">AVDCRST_MAG88</strain>
    </source>
</reference>
<organism evidence="3">
    <name type="scientific">uncultured Thermomicrobiales bacterium</name>
    <dbReference type="NCBI Taxonomy" id="1645740"/>
    <lineage>
        <taxon>Bacteria</taxon>
        <taxon>Pseudomonadati</taxon>
        <taxon>Thermomicrobiota</taxon>
        <taxon>Thermomicrobia</taxon>
        <taxon>Thermomicrobiales</taxon>
        <taxon>environmental samples</taxon>
    </lineage>
</organism>
<protein>
    <recommendedName>
        <fullName evidence="4">Malate dehydrogenase</fullName>
    </recommendedName>
</protein>
<dbReference type="InterPro" id="IPR043143">
    <property type="entry name" value="Mal/L-sulf/L-lact_DH-like_NADP"/>
</dbReference>
<dbReference type="PANTHER" id="PTHR11091:SF0">
    <property type="entry name" value="MALATE DEHYDROGENASE"/>
    <property type="match status" value="1"/>
</dbReference>
<gene>
    <name evidence="3" type="ORF">AVDCRST_MAG88-2212</name>
</gene>
<evidence type="ECO:0000256" key="1">
    <source>
        <dbReference type="ARBA" id="ARBA00006056"/>
    </source>
</evidence>
<accession>A0A6J4V7M3</accession>
<sequence length="332" mass="35814">MNRVPEDSIRVVPAVLHELVSTLATRAGAGEAQAVLLADLLVSNDLRGVFSHGSRQIKDYARLFRDGRLNPRPQLRTLNESPATLLVDGDGGLGYFPSWDVAHRLVAKAREVGVGVGMTRNHGHFGGAGLYTRVAAAAGLIGYDTSGHQLLLVPGQGQIQAAGGSPMSFAIPAGEEPPLVLDFGAIHDLYNLSEARQREMLEHYPSSLYRSFGLGTVCQVLGGFLAGVPLDESRAVKEYPGANQGALFVFIDPARFIDPAILARELDEYHRMVAQLVPFTGTERATLPGRLEWEREREWAAGGVPVGPRHREELAEVAAEFGVAVPWGEVRA</sequence>
<keyword evidence="2" id="KW-0560">Oxidoreductase</keyword>
<dbReference type="Gene3D" id="3.30.1370.60">
    <property type="entry name" value="Hypothetical oxidoreductase yiak, domain 2"/>
    <property type="match status" value="2"/>
</dbReference>
<dbReference type="PANTHER" id="PTHR11091">
    <property type="entry name" value="OXIDOREDUCTASE-RELATED"/>
    <property type="match status" value="1"/>
</dbReference>
<comment type="similarity">
    <text evidence="1">Belongs to the LDH2/MDH2 oxidoreductase family.</text>
</comment>
<dbReference type="AlphaFoldDB" id="A0A6J4V7M3"/>
<dbReference type="GO" id="GO:0016491">
    <property type="term" value="F:oxidoreductase activity"/>
    <property type="evidence" value="ECO:0007669"/>
    <property type="project" value="UniProtKB-KW"/>
</dbReference>